<dbReference type="InterPro" id="IPR016064">
    <property type="entry name" value="NAD/diacylglycerol_kinase_sf"/>
</dbReference>
<accession>A0A074VUU5</accession>
<dbReference type="GO" id="GO:0005737">
    <property type="term" value="C:cytoplasm"/>
    <property type="evidence" value="ECO:0007669"/>
    <property type="project" value="TreeGrafter"/>
</dbReference>
<dbReference type="GO" id="GO:0016773">
    <property type="term" value="F:phosphotransferase activity, alcohol group as acceptor"/>
    <property type="evidence" value="ECO:0007669"/>
    <property type="project" value="UniProtKB-ARBA"/>
</dbReference>
<dbReference type="Pfam" id="PF00781">
    <property type="entry name" value="DAGK_cat"/>
    <property type="match status" value="1"/>
</dbReference>
<evidence type="ECO:0000259" key="2">
    <source>
        <dbReference type="PROSITE" id="PS50146"/>
    </source>
</evidence>
<dbReference type="PROSITE" id="PS50146">
    <property type="entry name" value="DAGK"/>
    <property type="match status" value="1"/>
</dbReference>
<dbReference type="STRING" id="1043003.A0A074VUU5"/>
<keyword evidence="3" id="KW-0418">Kinase</keyword>
<dbReference type="InterPro" id="IPR001206">
    <property type="entry name" value="Diacylglycerol_kinase_cat_dom"/>
</dbReference>
<dbReference type="PANTHER" id="PTHR12358">
    <property type="entry name" value="SPHINGOSINE KINASE"/>
    <property type="match status" value="1"/>
</dbReference>
<organism evidence="3 4">
    <name type="scientific">Aureobasidium melanogenum (strain CBS 110374)</name>
    <name type="common">Aureobasidium pullulans var. melanogenum</name>
    <dbReference type="NCBI Taxonomy" id="1043003"/>
    <lineage>
        <taxon>Eukaryota</taxon>
        <taxon>Fungi</taxon>
        <taxon>Dikarya</taxon>
        <taxon>Ascomycota</taxon>
        <taxon>Pezizomycotina</taxon>
        <taxon>Dothideomycetes</taxon>
        <taxon>Dothideomycetidae</taxon>
        <taxon>Dothideales</taxon>
        <taxon>Saccotheciaceae</taxon>
        <taxon>Aureobasidium</taxon>
    </lineage>
</organism>
<dbReference type="GO" id="GO:0001727">
    <property type="term" value="F:lipid kinase activity"/>
    <property type="evidence" value="ECO:0007669"/>
    <property type="project" value="TreeGrafter"/>
</dbReference>
<dbReference type="Gene3D" id="3.40.50.10330">
    <property type="entry name" value="Probable inorganic polyphosphate/atp-NAD kinase, domain 1"/>
    <property type="match status" value="1"/>
</dbReference>
<dbReference type="SUPFAM" id="SSF111331">
    <property type="entry name" value="NAD kinase/diacylglycerol kinase-like"/>
    <property type="match status" value="1"/>
</dbReference>
<name>A0A074VUU5_AURM1</name>
<gene>
    <name evidence="3" type="ORF">M437DRAFT_64194</name>
</gene>
<dbReference type="Proteomes" id="UP000030672">
    <property type="component" value="Unassembled WGS sequence"/>
</dbReference>
<feature type="region of interest" description="Disordered" evidence="1">
    <location>
        <begin position="343"/>
        <end position="369"/>
    </location>
</feature>
<dbReference type="EMBL" id="KL584828">
    <property type="protein sequence ID" value="KEQ64545.1"/>
    <property type="molecule type" value="Genomic_DNA"/>
</dbReference>
<dbReference type="InterPro" id="IPR017438">
    <property type="entry name" value="ATP-NAD_kinase_N"/>
</dbReference>
<evidence type="ECO:0000256" key="1">
    <source>
        <dbReference type="SAM" id="MobiDB-lite"/>
    </source>
</evidence>
<dbReference type="Gene3D" id="2.60.200.40">
    <property type="match status" value="1"/>
</dbReference>
<dbReference type="HOGENOM" id="CLU_013399_0_1_1"/>
<dbReference type="Pfam" id="PF24321">
    <property type="entry name" value="DUF7493"/>
    <property type="match status" value="1"/>
</dbReference>
<proteinExistence type="predicted"/>
<keyword evidence="3" id="KW-0808">Transferase</keyword>
<dbReference type="RefSeq" id="XP_040881568.1">
    <property type="nucleotide sequence ID" value="XM_041024379.1"/>
</dbReference>
<dbReference type="InterPro" id="IPR055916">
    <property type="entry name" value="DUF7493"/>
</dbReference>
<keyword evidence="4" id="KW-1185">Reference proteome</keyword>
<protein>
    <submittedName>
        <fullName evidence="3">Sphingoid long chain base kinase</fullName>
    </submittedName>
</protein>
<dbReference type="GeneID" id="63917752"/>
<evidence type="ECO:0000313" key="3">
    <source>
        <dbReference type="EMBL" id="KEQ64545.1"/>
    </source>
</evidence>
<dbReference type="AlphaFoldDB" id="A0A074VUU5"/>
<reference evidence="3 4" key="1">
    <citation type="journal article" date="2014" name="BMC Genomics">
        <title>Genome sequencing of four Aureobasidium pullulans varieties: biotechnological potential, stress tolerance, and description of new species.</title>
        <authorList>
            <person name="Gostin Ar C."/>
            <person name="Ohm R.A."/>
            <person name="Kogej T."/>
            <person name="Sonjak S."/>
            <person name="Turk M."/>
            <person name="Zajc J."/>
            <person name="Zalar P."/>
            <person name="Grube M."/>
            <person name="Sun H."/>
            <person name="Han J."/>
            <person name="Sharma A."/>
            <person name="Chiniquy J."/>
            <person name="Ngan C.Y."/>
            <person name="Lipzen A."/>
            <person name="Barry K."/>
            <person name="Grigoriev I.V."/>
            <person name="Gunde-Cimerman N."/>
        </authorList>
    </citation>
    <scope>NUCLEOTIDE SEQUENCE [LARGE SCALE GENOMIC DNA]</scope>
    <source>
        <strain evidence="3 4">CBS 110374</strain>
    </source>
</reference>
<feature type="domain" description="DAGKc" evidence="2">
    <location>
        <begin position="136"/>
        <end position="275"/>
    </location>
</feature>
<dbReference type="SMART" id="SM00046">
    <property type="entry name" value="DAGKc"/>
    <property type="match status" value="1"/>
</dbReference>
<dbReference type="PANTHER" id="PTHR12358:SF31">
    <property type="entry name" value="ACYLGLYCEROL KINASE, MITOCHONDRIAL"/>
    <property type="match status" value="1"/>
</dbReference>
<dbReference type="InterPro" id="IPR050187">
    <property type="entry name" value="Lipid_Phosphate_FormReg"/>
</dbReference>
<evidence type="ECO:0000313" key="4">
    <source>
        <dbReference type="Proteomes" id="UP000030672"/>
    </source>
</evidence>
<sequence length="515" mass="55981">MSEGSLPADNPFVDPSLHETPSALQGEATLFVSEDASLTLGADATIILDDRFVHREAANCCGLLPTRSKTTHSIPYYNILDASLDGLELTIQHALPTSKKSCRPATISYTLIDKTSIDAAKSWLSKLLELAYGKSQRHKRIKVLVNPFGGQGAAQKLYASEVEPLFRAAGCLIDAEETKHSGHAVDIARQLDVDAYDVVACASGDGLPHEVFNGLAQQPKPRRALRKIAVVQLPCGSGNAMSLNLNGTGSPSFAALAIVKGVRTPLDLMAVTQGEKMYWSFLSQAVGIIADCDLGTENMRWMGPARFTVGILLRLLGKTVYPAELAVKVDIGNKEAIRSAYRDNRSKSQDISGKREWEAHQDLDGDKDDSLPALRYGTVLQDVPSDWEKSSKPTLGNFYCGNMAYMSADTPFFAAALPSDNHMDMVDVDGTISRHKAIEMMTGVEQNKTFDMDIVNYRKVSAYRISPKLRAGQKTGYISIDGEKVPFEPFQVEVVGGLGTVLSRNGAVYEFEGPK</sequence>
<dbReference type="GO" id="GO:0046512">
    <property type="term" value="P:sphingosine biosynthetic process"/>
    <property type="evidence" value="ECO:0007669"/>
    <property type="project" value="TreeGrafter"/>
</dbReference>
<dbReference type="GO" id="GO:0016020">
    <property type="term" value="C:membrane"/>
    <property type="evidence" value="ECO:0007669"/>
    <property type="project" value="TreeGrafter"/>
</dbReference>